<protein>
    <submittedName>
        <fullName evidence="1">Uncharacterized protein</fullName>
    </submittedName>
</protein>
<dbReference type="EMBL" id="OD573678">
    <property type="protein sequence ID" value="CAD7450124.1"/>
    <property type="molecule type" value="Genomic_DNA"/>
</dbReference>
<name>A0A7R9I8D9_9NEOP</name>
<gene>
    <name evidence="1" type="ORF">TBIB3V08_LOCUS12395</name>
</gene>
<proteinExistence type="predicted"/>
<organism evidence="1">
    <name type="scientific">Timema bartmani</name>
    <dbReference type="NCBI Taxonomy" id="61472"/>
    <lineage>
        <taxon>Eukaryota</taxon>
        <taxon>Metazoa</taxon>
        <taxon>Ecdysozoa</taxon>
        <taxon>Arthropoda</taxon>
        <taxon>Hexapoda</taxon>
        <taxon>Insecta</taxon>
        <taxon>Pterygota</taxon>
        <taxon>Neoptera</taxon>
        <taxon>Polyneoptera</taxon>
        <taxon>Phasmatodea</taxon>
        <taxon>Timematodea</taxon>
        <taxon>Timematoidea</taxon>
        <taxon>Timematidae</taxon>
        <taxon>Timema</taxon>
    </lineage>
</organism>
<accession>A0A7R9I8D9</accession>
<sequence length="129" mass="14756">MEEKTLTLKIEPEDTLEYNLNQEVNLEIKNELDTPIKSEVVLKEELHDFEQLEFKPDSISFPPIREDVDKQPFTPSSEFYQRESLLNAGNKLITQTYDKADLMCGLEGVENTSPEVSSSYSRNLGLDIA</sequence>
<dbReference type="AlphaFoldDB" id="A0A7R9I8D9"/>
<evidence type="ECO:0000313" key="1">
    <source>
        <dbReference type="EMBL" id="CAD7450124.1"/>
    </source>
</evidence>
<reference evidence="1" key="1">
    <citation type="submission" date="2020-11" db="EMBL/GenBank/DDBJ databases">
        <authorList>
            <person name="Tran Van P."/>
        </authorList>
    </citation>
    <scope>NUCLEOTIDE SEQUENCE</scope>
</reference>